<dbReference type="RefSeq" id="WP_095218567.1">
    <property type="nucleotide sequence ID" value="NZ_NPBJ01000014.1"/>
</dbReference>
<accession>A0ABX4GZK1</accession>
<protein>
    <submittedName>
        <fullName evidence="2">Uncharacterized protein</fullName>
    </submittedName>
</protein>
<evidence type="ECO:0000313" key="3">
    <source>
        <dbReference type="Proteomes" id="UP000216852"/>
    </source>
</evidence>
<evidence type="ECO:0000256" key="1">
    <source>
        <dbReference type="SAM" id="Phobius"/>
    </source>
</evidence>
<comment type="caution">
    <text evidence="2">The sequence shown here is derived from an EMBL/GenBank/DDBJ whole genome shotgun (WGS) entry which is preliminary data.</text>
</comment>
<feature type="transmembrane region" description="Helical" evidence="1">
    <location>
        <begin position="12"/>
        <end position="39"/>
    </location>
</feature>
<reference evidence="2 3" key="1">
    <citation type="submission" date="2017-07" db="EMBL/GenBank/DDBJ databases">
        <title>Isolation and whole genome analysis of endospore-forming bacteria from heroin.</title>
        <authorList>
            <person name="Kalinowski J."/>
            <person name="Ahrens B."/>
            <person name="Al-Dilaimi A."/>
            <person name="Winkler A."/>
            <person name="Wibberg D."/>
            <person name="Schleenbecker U."/>
            <person name="Ruckert C."/>
            <person name="Wolfel R."/>
            <person name="Grass G."/>
        </authorList>
    </citation>
    <scope>NUCLEOTIDE SEQUENCE [LARGE SCALE GENOMIC DNA]</scope>
    <source>
        <strain evidence="2 3">7517-1</strain>
    </source>
</reference>
<dbReference type="Proteomes" id="UP000216852">
    <property type="component" value="Unassembled WGS sequence"/>
</dbReference>
<sequence>MVPNKGERKKAIRFALLLYSILIGLASTICFITAIFFVIPKEDLPYLIEPLVIMAVFLYGTCAIALFIRSRFFNKERIKNE</sequence>
<keyword evidence="1" id="KW-0812">Transmembrane</keyword>
<keyword evidence="3" id="KW-1185">Reference proteome</keyword>
<keyword evidence="1" id="KW-1133">Transmembrane helix</keyword>
<name>A0ABX4GZK1_9BACI</name>
<organism evidence="2 3">
    <name type="scientific">Terribacillus saccharophilus</name>
    <dbReference type="NCBI Taxonomy" id="361277"/>
    <lineage>
        <taxon>Bacteria</taxon>
        <taxon>Bacillati</taxon>
        <taxon>Bacillota</taxon>
        <taxon>Bacilli</taxon>
        <taxon>Bacillales</taxon>
        <taxon>Bacillaceae</taxon>
        <taxon>Terribacillus</taxon>
    </lineage>
</organism>
<evidence type="ECO:0000313" key="2">
    <source>
        <dbReference type="EMBL" id="PAE00303.1"/>
    </source>
</evidence>
<keyword evidence="1" id="KW-0472">Membrane</keyword>
<proteinExistence type="predicted"/>
<feature type="transmembrane region" description="Helical" evidence="1">
    <location>
        <begin position="51"/>
        <end position="68"/>
    </location>
</feature>
<dbReference type="EMBL" id="NPBJ01000014">
    <property type="protein sequence ID" value="PAE00303.1"/>
    <property type="molecule type" value="Genomic_DNA"/>
</dbReference>
<gene>
    <name evidence="2" type="ORF">CHH48_07725</name>
</gene>